<accession>A0A9Q3CCH0</accession>
<protein>
    <submittedName>
        <fullName evidence="1">Uncharacterized protein</fullName>
    </submittedName>
</protein>
<dbReference type="Proteomes" id="UP000765509">
    <property type="component" value="Unassembled WGS sequence"/>
</dbReference>
<dbReference type="AlphaFoldDB" id="A0A9Q3CCH0"/>
<sequence>MTLEMSTKLTEITGSSCPFLPLSVLEAKSSSRSAATTFKRCLWSKKDAPFGKEVPIPEAPTPDVTVYRQREVARWTNVGAPIPTGGRETYSISQLPISRINNQGAVKRIRKIAESPKNPDAEGINELVAEKAEVINALVCHSSISSPTQPPVKKFHIHIFCSKSRNFQPVLSTLPSSIPSPSDSMPFLGLPKKPSPISQHRPSPIPTSHQLKPVAAPAKEENLGLLYHSPLNNYFEIGRIGRSGFLERIQPW</sequence>
<gene>
    <name evidence="1" type="ORF">O181_020993</name>
</gene>
<proteinExistence type="predicted"/>
<dbReference type="EMBL" id="AVOT02006323">
    <property type="protein sequence ID" value="MBW0481278.1"/>
    <property type="molecule type" value="Genomic_DNA"/>
</dbReference>
<organism evidence="1 2">
    <name type="scientific">Austropuccinia psidii MF-1</name>
    <dbReference type="NCBI Taxonomy" id="1389203"/>
    <lineage>
        <taxon>Eukaryota</taxon>
        <taxon>Fungi</taxon>
        <taxon>Dikarya</taxon>
        <taxon>Basidiomycota</taxon>
        <taxon>Pucciniomycotina</taxon>
        <taxon>Pucciniomycetes</taxon>
        <taxon>Pucciniales</taxon>
        <taxon>Sphaerophragmiaceae</taxon>
        <taxon>Austropuccinia</taxon>
    </lineage>
</organism>
<comment type="caution">
    <text evidence="1">The sequence shown here is derived from an EMBL/GenBank/DDBJ whole genome shotgun (WGS) entry which is preliminary data.</text>
</comment>
<evidence type="ECO:0000313" key="1">
    <source>
        <dbReference type="EMBL" id="MBW0481278.1"/>
    </source>
</evidence>
<keyword evidence="2" id="KW-1185">Reference proteome</keyword>
<evidence type="ECO:0000313" key="2">
    <source>
        <dbReference type="Proteomes" id="UP000765509"/>
    </source>
</evidence>
<name>A0A9Q3CCH0_9BASI</name>
<reference evidence="1" key="1">
    <citation type="submission" date="2021-03" db="EMBL/GenBank/DDBJ databases">
        <title>Draft genome sequence of rust myrtle Austropuccinia psidii MF-1, a brazilian biotype.</title>
        <authorList>
            <person name="Quecine M.C."/>
            <person name="Pachon D.M.R."/>
            <person name="Bonatelli M.L."/>
            <person name="Correr F.H."/>
            <person name="Franceschini L.M."/>
            <person name="Leite T.F."/>
            <person name="Margarido G.R.A."/>
            <person name="Almeida C.A."/>
            <person name="Ferrarezi J.A."/>
            <person name="Labate C.A."/>
        </authorList>
    </citation>
    <scope>NUCLEOTIDE SEQUENCE</scope>
    <source>
        <strain evidence="1">MF-1</strain>
    </source>
</reference>